<evidence type="ECO:0000256" key="1">
    <source>
        <dbReference type="ARBA" id="ARBA00022679"/>
    </source>
</evidence>
<keyword evidence="4 5" id="KW-0067">ATP-binding</keyword>
<evidence type="ECO:0000313" key="10">
    <source>
        <dbReference type="Proteomes" id="UP000323011"/>
    </source>
</evidence>
<evidence type="ECO:0000256" key="4">
    <source>
        <dbReference type="ARBA" id="ARBA00022840"/>
    </source>
</evidence>
<evidence type="ECO:0000256" key="2">
    <source>
        <dbReference type="ARBA" id="ARBA00022741"/>
    </source>
</evidence>
<protein>
    <recommendedName>
        <fullName evidence="8">Protein kinase domain-containing protein</fullName>
    </recommendedName>
</protein>
<gene>
    <name evidence="9" type="ORF">FNF29_05355</name>
</gene>
<dbReference type="PROSITE" id="PS00107">
    <property type="entry name" value="PROTEIN_KINASE_ATP"/>
    <property type="match status" value="1"/>
</dbReference>
<keyword evidence="7" id="KW-0812">Transmembrane</keyword>
<dbReference type="InterPro" id="IPR000719">
    <property type="entry name" value="Prot_kinase_dom"/>
</dbReference>
<dbReference type="CDD" id="cd13999">
    <property type="entry name" value="STKc_MAP3K-like"/>
    <property type="match status" value="1"/>
</dbReference>
<organism evidence="9 10">
    <name type="scientific">Cafeteria roenbergensis</name>
    <name type="common">Marine flagellate</name>
    <dbReference type="NCBI Taxonomy" id="33653"/>
    <lineage>
        <taxon>Eukaryota</taxon>
        <taxon>Sar</taxon>
        <taxon>Stramenopiles</taxon>
        <taxon>Bigyra</taxon>
        <taxon>Opalozoa</taxon>
        <taxon>Bicosoecida</taxon>
        <taxon>Cafeteriaceae</taxon>
        <taxon>Cafeteria</taxon>
    </lineage>
</organism>
<proteinExistence type="predicted"/>
<dbReference type="EMBL" id="VLTN01000035">
    <property type="protein sequence ID" value="KAA0150343.1"/>
    <property type="molecule type" value="Genomic_DNA"/>
</dbReference>
<dbReference type="InterPro" id="IPR001245">
    <property type="entry name" value="Ser-Thr/Tyr_kinase_cat_dom"/>
</dbReference>
<dbReference type="InterPro" id="IPR051681">
    <property type="entry name" value="Ser/Thr_Kinases-Pseudokinases"/>
</dbReference>
<dbReference type="InterPro" id="IPR011009">
    <property type="entry name" value="Kinase-like_dom_sf"/>
</dbReference>
<sequence length="493" mass="52894">MAADECSTETAVIGVLGAYTAVTLLVGLLTVLAFMQGGWRCVSAGSSNRLPGGRTHRAGGEGEASVLGRSDTFDSAAAEGTQARLQSWQVRMRELRFGRRIGRGSTGEVYEGFFRGQNVAIKKLQAIAFRDKDLVERFRDEIYLLSTVTHPNVLVFVGAVLDRPAGNLCLVTELCRRGNLASFLRSPEPIPWGRRIQMASDIARGMHYLHGRAGIIQRDLKSANLLLDDFYRVKIADFGLSRSIHSVGVMDTYCGTPATMAPEIVMQQDYDEKADVFSFAIIMWELLTREEPYSGKGGLSLAMHVAQSGLRPAIPLYCPAEWAFVMRRAWDHDPAARPGFDEILDTLLGMQRLCDEAIAADQLGPKRRPPPPAGSGSAKEPAGVGSDSSDDGNSSPVATSPSVRGAAGTGSGTEGVAVPSSARARRSSLGDDSLGVAAAYQSVADIRRRAGLTSGALGSEGGTAERRRRSIESLTPRRAVDLADAHGMRILDE</sequence>
<feature type="domain" description="Protein kinase" evidence="8">
    <location>
        <begin position="95"/>
        <end position="353"/>
    </location>
</feature>
<dbReference type="InterPro" id="IPR017441">
    <property type="entry name" value="Protein_kinase_ATP_BS"/>
</dbReference>
<reference evidence="9 10" key="1">
    <citation type="submission" date="2019-07" db="EMBL/GenBank/DDBJ databases">
        <title>Genomes of Cafeteria roenbergensis.</title>
        <authorList>
            <person name="Fischer M.G."/>
            <person name="Hackl T."/>
            <person name="Roman M."/>
        </authorList>
    </citation>
    <scope>NUCLEOTIDE SEQUENCE [LARGE SCALE GENOMIC DNA]</scope>
    <source>
        <strain evidence="9 10">BVI</strain>
    </source>
</reference>
<name>A0A5A8CB46_CAFRO</name>
<dbReference type="Proteomes" id="UP000323011">
    <property type="component" value="Unassembled WGS sequence"/>
</dbReference>
<dbReference type="GO" id="GO:0004674">
    <property type="term" value="F:protein serine/threonine kinase activity"/>
    <property type="evidence" value="ECO:0007669"/>
    <property type="project" value="TreeGrafter"/>
</dbReference>
<evidence type="ECO:0000256" key="7">
    <source>
        <dbReference type="SAM" id="Phobius"/>
    </source>
</evidence>
<dbReference type="FunFam" id="3.30.200.20:FF:000180">
    <property type="entry name" value="serine/threonine-protein kinase STY46-like"/>
    <property type="match status" value="1"/>
</dbReference>
<dbReference type="Pfam" id="PF07714">
    <property type="entry name" value="PK_Tyr_Ser-Thr"/>
    <property type="match status" value="1"/>
</dbReference>
<dbReference type="PRINTS" id="PR00109">
    <property type="entry name" value="TYRKINASE"/>
</dbReference>
<dbReference type="AlphaFoldDB" id="A0A5A8CB46"/>
<feature type="compositionally biased region" description="Low complexity" evidence="6">
    <location>
        <begin position="383"/>
        <end position="395"/>
    </location>
</feature>
<dbReference type="PANTHER" id="PTHR44329:SF288">
    <property type="entry name" value="MITOGEN-ACTIVATED PROTEIN KINASE KINASE KINASE 20"/>
    <property type="match status" value="1"/>
</dbReference>
<evidence type="ECO:0000256" key="6">
    <source>
        <dbReference type="SAM" id="MobiDB-lite"/>
    </source>
</evidence>
<feature type="region of interest" description="Disordered" evidence="6">
    <location>
        <begin position="449"/>
        <end position="473"/>
    </location>
</feature>
<keyword evidence="7" id="KW-1133">Transmembrane helix</keyword>
<evidence type="ECO:0000256" key="3">
    <source>
        <dbReference type="ARBA" id="ARBA00022777"/>
    </source>
</evidence>
<keyword evidence="1" id="KW-0808">Transferase</keyword>
<dbReference type="PANTHER" id="PTHR44329">
    <property type="entry name" value="SERINE/THREONINE-PROTEIN KINASE TNNI3K-RELATED"/>
    <property type="match status" value="1"/>
</dbReference>
<evidence type="ECO:0000313" key="9">
    <source>
        <dbReference type="EMBL" id="KAA0150343.1"/>
    </source>
</evidence>
<dbReference type="Gene3D" id="3.30.200.20">
    <property type="entry name" value="Phosphorylase Kinase, domain 1"/>
    <property type="match status" value="1"/>
</dbReference>
<accession>A0A5A8CB46</accession>
<dbReference type="SUPFAM" id="SSF56112">
    <property type="entry name" value="Protein kinase-like (PK-like)"/>
    <property type="match status" value="1"/>
</dbReference>
<dbReference type="PROSITE" id="PS50011">
    <property type="entry name" value="PROTEIN_KINASE_DOM"/>
    <property type="match status" value="1"/>
</dbReference>
<feature type="transmembrane region" description="Helical" evidence="7">
    <location>
        <begin position="12"/>
        <end position="35"/>
    </location>
</feature>
<keyword evidence="7" id="KW-0472">Membrane</keyword>
<keyword evidence="10" id="KW-1185">Reference proteome</keyword>
<keyword evidence="3" id="KW-0418">Kinase</keyword>
<evidence type="ECO:0000256" key="5">
    <source>
        <dbReference type="PROSITE-ProRule" id="PRU10141"/>
    </source>
</evidence>
<feature type="binding site" evidence="5">
    <location>
        <position position="123"/>
    </location>
    <ligand>
        <name>ATP</name>
        <dbReference type="ChEBI" id="CHEBI:30616"/>
    </ligand>
</feature>
<keyword evidence="2 5" id="KW-0547">Nucleotide-binding</keyword>
<dbReference type="Gene3D" id="1.10.510.10">
    <property type="entry name" value="Transferase(Phosphotransferase) domain 1"/>
    <property type="match status" value="1"/>
</dbReference>
<dbReference type="OMA" id="PRNSCCV"/>
<comment type="caution">
    <text evidence="9">The sequence shown here is derived from an EMBL/GenBank/DDBJ whole genome shotgun (WGS) entry which is preliminary data.</text>
</comment>
<evidence type="ECO:0000259" key="8">
    <source>
        <dbReference type="PROSITE" id="PS50011"/>
    </source>
</evidence>
<dbReference type="GO" id="GO:0005524">
    <property type="term" value="F:ATP binding"/>
    <property type="evidence" value="ECO:0007669"/>
    <property type="project" value="UniProtKB-UniRule"/>
</dbReference>
<dbReference type="SMART" id="SM00220">
    <property type="entry name" value="S_TKc"/>
    <property type="match status" value="1"/>
</dbReference>
<feature type="region of interest" description="Disordered" evidence="6">
    <location>
        <begin position="359"/>
        <end position="430"/>
    </location>
</feature>